<dbReference type="NCBIfam" id="TIGR04176">
    <property type="entry name" value="MarR_EPS"/>
    <property type="match status" value="1"/>
</dbReference>
<dbReference type="OrthoDB" id="8537236at2"/>
<gene>
    <name evidence="1" type="ORF">GRI69_04420</name>
</gene>
<organism evidence="1 2">
    <name type="scientific">Qipengyuania vulgaris</name>
    <dbReference type="NCBI Taxonomy" id="291985"/>
    <lineage>
        <taxon>Bacteria</taxon>
        <taxon>Pseudomonadati</taxon>
        <taxon>Pseudomonadota</taxon>
        <taxon>Alphaproteobacteria</taxon>
        <taxon>Sphingomonadales</taxon>
        <taxon>Erythrobacteraceae</taxon>
        <taxon>Qipengyuania</taxon>
    </lineage>
</organism>
<comment type="caution">
    <text evidence="1">The sequence shown here is derived from an EMBL/GenBank/DDBJ whole genome shotgun (WGS) entry which is preliminary data.</text>
</comment>
<dbReference type="AlphaFoldDB" id="A0A844XPH1"/>
<evidence type="ECO:0000313" key="2">
    <source>
        <dbReference type="Proteomes" id="UP000448199"/>
    </source>
</evidence>
<reference evidence="1 2" key="1">
    <citation type="submission" date="2019-12" db="EMBL/GenBank/DDBJ databases">
        <title>Genomic-based taxomic classification of the family Erythrobacteraceae.</title>
        <authorList>
            <person name="Xu L."/>
        </authorList>
    </citation>
    <scope>NUCLEOTIDE SEQUENCE [LARGE SCALE GENOMIC DNA]</scope>
    <source>
        <strain evidence="1 2">DSM 17792</strain>
    </source>
</reference>
<accession>A0A844XPH1</accession>
<dbReference type="InterPro" id="IPR026433">
    <property type="entry name" value="MarR_EPS"/>
</dbReference>
<evidence type="ECO:0000313" key="1">
    <source>
        <dbReference type="EMBL" id="MXO47500.1"/>
    </source>
</evidence>
<dbReference type="Gene3D" id="1.10.10.10">
    <property type="entry name" value="Winged helix-like DNA-binding domain superfamily/Winged helix DNA-binding domain"/>
    <property type="match status" value="1"/>
</dbReference>
<dbReference type="InterPro" id="IPR036388">
    <property type="entry name" value="WH-like_DNA-bd_sf"/>
</dbReference>
<protein>
    <submittedName>
        <fullName evidence="1">MarR family EPS-associated transcriptional regulator</fullName>
    </submittedName>
</protein>
<dbReference type="Pfam" id="PF13412">
    <property type="entry name" value="HTH_24"/>
    <property type="match status" value="1"/>
</dbReference>
<dbReference type="EMBL" id="WTYC01000002">
    <property type="protein sequence ID" value="MXO47500.1"/>
    <property type="molecule type" value="Genomic_DNA"/>
</dbReference>
<proteinExistence type="predicted"/>
<dbReference type="Proteomes" id="UP000448199">
    <property type="component" value="Unassembled WGS sequence"/>
</dbReference>
<keyword evidence="2" id="KW-1185">Reference proteome</keyword>
<name>A0A844XPH1_9SPHN</name>
<dbReference type="SUPFAM" id="SSF46785">
    <property type="entry name" value="Winged helix' DNA-binding domain"/>
    <property type="match status" value="1"/>
</dbReference>
<sequence length="108" mass="12176">MSAREALDCEILYLLEHEPGITQRELARRMGVSLGRANYCLRALAGKGWLKMGRFRQSENKAGYAYVLTPGGIAERARLAGGFLARKRAEYEYLQAQIARLERQVDGE</sequence>
<dbReference type="InterPro" id="IPR036390">
    <property type="entry name" value="WH_DNA-bd_sf"/>
</dbReference>